<evidence type="ECO:0000313" key="2">
    <source>
        <dbReference type="Proteomes" id="UP000249204"/>
    </source>
</evidence>
<dbReference type="AlphaFoldDB" id="A0A2W6NDU2"/>
<comment type="caution">
    <text evidence="1">The sequence shown here is derived from an EMBL/GenBank/DDBJ whole genome shotgun (WGS) entry which is preliminary data.</text>
</comment>
<protein>
    <submittedName>
        <fullName evidence="1">Uncharacterized protein</fullName>
    </submittedName>
</protein>
<accession>A0A2W6NDU2</accession>
<evidence type="ECO:0000313" key="1">
    <source>
        <dbReference type="EMBL" id="PZT54154.1"/>
    </source>
</evidence>
<dbReference type="EMBL" id="QKWW01000055">
    <property type="protein sequence ID" value="PZT54154.1"/>
    <property type="molecule type" value="Genomic_DNA"/>
</dbReference>
<proteinExistence type="predicted"/>
<organism evidence="1 2">
    <name type="scientific">Paenibacillus silvae</name>
    <dbReference type="NCBI Taxonomy" id="1325358"/>
    <lineage>
        <taxon>Bacteria</taxon>
        <taxon>Bacillati</taxon>
        <taxon>Bacillota</taxon>
        <taxon>Bacilli</taxon>
        <taxon>Bacillales</taxon>
        <taxon>Paenibacillaceae</taxon>
        <taxon>Paenibacillus</taxon>
    </lineage>
</organism>
<reference evidence="1 2" key="1">
    <citation type="submission" date="2018-06" db="EMBL/GenBank/DDBJ databases">
        <title>Isolation of heavy metals resistant Paenibacillus silvae NC2 from Gold-Copper mine in ZiJin, China.</title>
        <authorList>
            <person name="Xu J."/>
            <person name="Mazhar H.S."/>
            <person name="Rensing C."/>
        </authorList>
    </citation>
    <scope>NUCLEOTIDE SEQUENCE [LARGE SCALE GENOMIC DNA]</scope>
    <source>
        <strain evidence="1 2">NC2</strain>
    </source>
</reference>
<dbReference type="Proteomes" id="UP000249204">
    <property type="component" value="Unassembled WGS sequence"/>
</dbReference>
<name>A0A2W6NDU2_9BACL</name>
<gene>
    <name evidence="1" type="ORF">DN757_19175</name>
</gene>
<sequence length="431" mass="49744">MEPESRVDDNQDTLIEDGSINITIQNSINEGYETGKVENKHVGTNSSESPGNFSTRTPRVQLVIGDPLEYRVARMFMMQGYFVRRGINIYTTGYIDTATDVDVLAIKYADSFGRIMVISECKSGESKPLDRIFWLSGLKNYLNANRALLVRKPTRWNIKDFAKETGVEVIDNDYIDKLEDILEIDKNEWLGYTDREFFVQKKKAWNEILRKDPLLSELFHTLSGEARFNEPFGAINYYIHHMGSLTKLYNRTGYGDKKTLIKFLLADASSQLIVFFMEICKLTFDLTSNDRKGFVIKKLTHGEMDPALTQRIFDHAYYLSKQAASYYSGEPVEMDRSMFSMPEPDYSDDLIAFIEYLISRMSFVSQLPYSCDLLLAETFVKDNYQFKLKDNIDSTLLVRTLQGLDQYIKMLVKLECLPIQVMEIIGKQLKK</sequence>